<reference evidence="3" key="1">
    <citation type="submission" date="2020-05" db="UniProtKB">
        <authorList>
            <consortium name="EnsemblMetazoa"/>
        </authorList>
    </citation>
    <scope>IDENTIFICATION</scope>
    <source>
        <strain evidence="3">BB02</strain>
    </source>
</reference>
<dbReference type="AlphaFoldDB" id="A0A2C9KXA4"/>
<dbReference type="VEuPathDB" id="VectorBase:BGLAX_051099"/>
<organism evidence="3 4">
    <name type="scientific">Biomphalaria glabrata</name>
    <name type="common">Bloodfluke planorb</name>
    <name type="synonym">Freshwater snail</name>
    <dbReference type="NCBI Taxonomy" id="6526"/>
    <lineage>
        <taxon>Eukaryota</taxon>
        <taxon>Metazoa</taxon>
        <taxon>Spiralia</taxon>
        <taxon>Lophotrochozoa</taxon>
        <taxon>Mollusca</taxon>
        <taxon>Gastropoda</taxon>
        <taxon>Heterobranchia</taxon>
        <taxon>Euthyneura</taxon>
        <taxon>Panpulmonata</taxon>
        <taxon>Hygrophila</taxon>
        <taxon>Lymnaeoidea</taxon>
        <taxon>Planorbidae</taxon>
        <taxon>Biomphalaria</taxon>
    </lineage>
</organism>
<accession>A0A2C9KXA4</accession>
<feature type="signal peptide" evidence="1">
    <location>
        <begin position="1"/>
        <end position="22"/>
    </location>
</feature>
<evidence type="ECO:0000313" key="3">
    <source>
        <dbReference type="EnsemblMetazoa" id="BGLB024591-PA"/>
    </source>
</evidence>
<evidence type="ECO:0000259" key="2">
    <source>
        <dbReference type="PROSITE" id="PS50948"/>
    </source>
</evidence>
<dbReference type="InterPro" id="IPR003609">
    <property type="entry name" value="Pan_app"/>
</dbReference>
<dbReference type="KEGG" id="bgt:106056667"/>
<feature type="domain" description="Apple" evidence="2">
    <location>
        <begin position="24"/>
        <end position="94"/>
    </location>
</feature>
<feature type="chain" id="PRO_5014285042" description="Apple domain-containing protein" evidence="1">
    <location>
        <begin position="23"/>
        <end position="276"/>
    </location>
</feature>
<dbReference type="VEuPathDB" id="VectorBase:BGLB024591"/>
<dbReference type="EnsemblMetazoa" id="BGLB024591-RB">
    <property type="protein sequence ID" value="BGLB024591-PB"/>
    <property type="gene ID" value="BGLB024591"/>
</dbReference>
<dbReference type="EnsemblMetazoa" id="BGLB024591-RA">
    <property type="protein sequence ID" value="BGLB024591-PA"/>
    <property type="gene ID" value="BGLB024591"/>
</dbReference>
<dbReference type="OrthoDB" id="10325720at2759"/>
<sequence length="276" mass="30920">MNIEIVTVWTFLMLRLMQYTQGECQMTLSSGQNIRDVDRTPHTADNLQTCLQDCRIDTSCLVAVFRESCFFGDQVALANLFADDESQDVYIKQCVETPESTTLPSTTTTTAKISREAITALVHYNVDIGVAAEWVLVYRSLYFCETACSLVSQCEHYVQDSNVCKLYTSHPSLTSKWGSILGRKVKCLNGLPCCYQIGGDIFDLRSPQLSLTSTAPSCQELCMSLIQCQAVLFDVYTCRMYTRVDRNLFQPGRNIFVKPNGVSSKYSIAGVCIMNQ</sequence>
<dbReference type="Proteomes" id="UP000076420">
    <property type="component" value="Unassembled WGS sequence"/>
</dbReference>
<gene>
    <name evidence="3" type="primary">106056667</name>
</gene>
<dbReference type="PROSITE" id="PS50948">
    <property type="entry name" value="PAN"/>
    <property type="match status" value="1"/>
</dbReference>
<protein>
    <recommendedName>
        <fullName evidence="2">Apple domain-containing protein</fullName>
    </recommendedName>
</protein>
<keyword evidence="1" id="KW-0732">Signal</keyword>
<evidence type="ECO:0000256" key="1">
    <source>
        <dbReference type="SAM" id="SignalP"/>
    </source>
</evidence>
<name>A0A2C9KXA4_BIOGL</name>
<evidence type="ECO:0000313" key="4">
    <source>
        <dbReference type="Proteomes" id="UP000076420"/>
    </source>
</evidence>
<proteinExistence type="predicted"/>